<dbReference type="Gene3D" id="3.40.50.1820">
    <property type="entry name" value="alpha/beta hydrolase"/>
    <property type="match status" value="1"/>
</dbReference>
<dbReference type="PANTHER" id="PTHR43433">
    <property type="entry name" value="HYDROLASE, ALPHA/BETA FOLD FAMILY PROTEIN"/>
    <property type="match status" value="1"/>
</dbReference>
<dbReference type="PANTHER" id="PTHR43433:SF5">
    <property type="entry name" value="AB HYDROLASE-1 DOMAIN-CONTAINING PROTEIN"/>
    <property type="match status" value="1"/>
</dbReference>
<keyword evidence="2" id="KW-0378">Hydrolase</keyword>
<dbReference type="Pfam" id="PF00561">
    <property type="entry name" value="Abhydrolase_1"/>
    <property type="match status" value="1"/>
</dbReference>
<name>A0ABV7VDL5_9PROT</name>
<protein>
    <submittedName>
        <fullName evidence="2">Alpha/beta fold hydrolase</fullName>
    </submittedName>
</protein>
<sequence>MLVRANSVMLECQVEGTPGCDWLVLSHSIATDLTMWDEQVRVFGDRFHILRYDTRGHGGSHAPPAPYSFADLEADVIGLLDAFEIERAHFVGLSLGGMIALGLAINHPDRLHSIAVCDARPDSPPAFRAPWDERIAVARNEGMPGLVASTLQRWFLPDTLVTQPGVGEHVARMIKKTSVDGFVGCAAALQHLDYEAGLNRIVTPTLLLAGDADGPIPGINLKMAEAIAGARNAVIPGAGHISNLEQPRLFNEALAQFLDDLSAPLAQPRRA</sequence>
<dbReference type="RefSeq" id="WP_379722438.1">
    <property type="nucleotide sequence ID" value="NZ_JBHRYJ010000001.1"/>
</dbReference>
<evidence type="ECO:0000313" key="3">
    <source>
        <dbReference type="Proteomes" id="UP001595711"/>
    </source>
</evidence>
<feature type="domain" description="AB hydrolase-1" evidence="1">
    <location>
        <begin position="22"/>
        <end position="246"/>
    </location>
</feature>
<dbReference type="InterPro" id="IPR000073">
    <property type="entry name" value="AB_hydrolase_1"/>
</dbReference>
<evidence type="ECO:0000313" key="2">
    <source>
        <dbReference type="EMBL" id="MFC3674886.1"/>
    </source>
</evidence>
<accession>A0ABV7VDL5</accession>
<dbReference type="InterPro" id="IPR029058">
    <property type="entry name" value="AB_hydrolase_fold"/>
</dbReference>
<dbReference type="Proteomes" id="UP001595711">
    <property type="component" value="Unassembled WGS sequence"/>
</dbReference>
<dbReference type="PRINTS" id="PR00111">
    <property type="entry name" value="ABHYDROLASE"/>
</dbReference>
<dbReference type="SUPFAM" id="SSF53474">
    <property type="entry name" value="alpha/beta-Hydrolases"/>
    <property type="match status" value="1"/>
</dbReference>
<evidence type="ECO:0000259" key="1">
    <source>
        <dbReference type="Pfam" id="PF00561"/>
    </source>
</evidence>
<comment type="caution">
    <text evidence="2">The sequence shown here is derived from an EMBL/GenBank/DDBJ whole genome shotgun (WGS) entry which is preliminary data.</text>
</comment>
<gene>
    <name evidence="2" type="ORF">ACFOOQ_04970</name>
</gene>
<keyword evidence="3" id="KW-1185">Reference proteome</keyword>
<dbReference type="GO" id="GO:0016787">
    <property type="term" value="F:hydrolase activity"/>
    <property type="evidence" value="ECO:0007669"/>
    <property type="project" value="UniProtKB-KW"/>
</dbReference>
<organism evidence="2 3">
    <name type="scientific">Ferrovibrio xuzhouensis</name>
    <dbReference type="NCBI Taxonomy" id="1576914"/>
    <lineage>
        <taxon>Bacteria</taxon>
        <taxon>Pseudomonadati</taxon>
        <taxon>Pseudomonadota</taxon>
        <taxon>Alphaproteobacteria</taxon>
        <taxon>Rhodospirillales</taxon>
        <taxon>Rhodospirillaceae</taxon>
        <taxon>Ferrovibrio</taxon>
    </lineage>
</organism>
<proteinExistence type="predicted"/>
<reference evidence="3" key="1">
    <citation type="journal article" date="2019" name="Int. J. Syst. Evol. Microbiol.">
        <title>The Global Catalogue of Microorganisms (GCM) 10K type strain sequencing project: providing services to taxonomists for standard genome sequencing and annotation.</title>
        <authorList>
            <consortium name="The Broad Institute Genomics Platform"/>
            <consortium name="The Broad Institute Genome Sequencing Center for Infectious Disease"/>
            <person name="Wu L."/>
            <person name="Ma J."/>
        </authorList>
    </citation>
    <scope>NUCLEOTIDE SEQUENCE [LARGE SCALE GENOMIC DNA]</scope>
    <source>
        <strain evidence="3">KCTC 42182</strain>
    </source>
</reference>
<dbReference type="InterPro" id="IPR050471">
    <property type="entry name" value="AB_hydrolase"/>
</dbReference>
<dbReference type="EMBL" id="JBHRYJ010000001">
    <property type="protein sequence ID" value="MFC3674886.1"/>
    <property type="molecule type" value="Genomic_DNA"/>
</dbReference>